<dbReference type="FunFam" id="3.40.50.300:FF:000221">
    <property type="entry name" value="Multidrug ABC transporter ATP-binding protein"/>
    <property type="match status" value="1"/>
</dbReference>
<dbReference type="PANTHER" id="PTHR43394:SF1">
    <property type="entry name" value="ATP-BINDING CASSETTE SUB-FAMILY B MEMBER 10, MITOCHONDRIAL"/>
    <property type="match status" value="1"/>
</dbReference>
<evidence type="ECO:0000256" key="8">
    <source>
        <dbReference type="ARBA" id="ARBA00023136"/>
    </source>
</evidence>
<keyword evidence="5" id="KW-0547">Nucleotide-binding</keyword>
<dbReference type="SUPFAM" id="SSF90123">
    <property type="entry name" value="ABC transporter transmembrane region"/>
    <property type="match status" value="1"/>
</dbReference>
<evidence type="ECO:0000256" key="3">
    <source>
        <dbReference type="ARBA" id="ARBA00022475"/>
    </source>
</evidence>
<dbReference type="Gene3D" id="3.40.50.300">
    <property type="entry name" value="P-loop containing nucleotide triphosphate hydrolases"/>
    <property type="match status" value="1"/>
</dbReference>
<dbReference type="SUPFAM" id="SSF52540">
    <property type="entry name" value="P-loop containing nucleoside triphosphate hydrolases"/>
    <property type="match status" value="1"/>
</dbReference>
<keyword evidence="3" id="KW-1003">Cell membrane</keyword>
<feature type="domain" description="ABC transmembrane type-1" evidence="11">
    <location>
        <begin position="42"/>
        <end position="300"/>
    </location>
</feature>
<evidence type="ECO:0000256" key="6">
    <source>
        <dbReference type="ARBA" id="ARBA00022840"/>
    </source>
</evidence>
<reference evidence="12" key="1">
    <citation type="submission" date="2020-10" db="EMBL/GenBank/DDBJ databases">
        <authorList>
            <person name="Gilroy R."/>
        </authorList>
    </citation>
    <scope>NUCLEOTIDE SEQUENCE</scope>
    <source>
        <strain evidence="12">CHK184-25365</strain>
    </source>
</reference>
<evidence type="ECO:0000256" key="2">
    <source>
        <dbReference type="ARBA" id="ARBA00022448"/>
    </source>
</evidence>
<keyword evidence="6 12" id="KW-0067">ATP-binding</keyword>
<dbReference type="CDD" id="cd07346">
    <property type="entry name" value="ABC_6TM_exporters"/>
    <property type="match status" value="1"/>
</dbReference>
<gene>
    <name evidence="12" type="ORF">IAB36_01805</name>
</gene>
<dbReference type="InterPro" id="IPR011527">
    <property type="entry name" value="ABC1_TM_dom"/>
</dbReference>
<dbReference type="Pfam" id="PF00005">
    <property type="entry name" value="ABC_tran"/>
    <property type="match status" value="1"/>
</dbReference>
<proteinExistence type="predicted"/>
<evidence type="ECO:0000259" key="10">
    <source>
        <dbReference type="PROSITE" id="PS50893"/>
    </source>
</evidence>
<dbReference type="SMART" id="SM00382">
    <property type="entry name" value="AAA"/>
    <property type="match status" value="1"/>
</dbReference>
<dbReference type="InterPro" id="IPR036640">
    <property type="entry name" value="ABC1_TM_sf"/>
</dbReference>
<keyword evidence="4 9" id="KW-0812">Transmembrane</keyword>
<dbReference type="Gene3D" id="1.20.1560.10">
    <property type="entry name" value="ABC transporter type 1, transmembrane domain"/>
    <property type="match status" value="1"/>
</dbReference>
<dbReference type="Proteomes" id="UP000886749">
    <property type="component" value="Unassembled WGS sequence"/>
</dbReference>
<feature type="transmembrane region" description="Helical" evidence="9">
    <location>
        <begin position="128"/>
        <end position="151"/>
    </location>
</feature>
<dbReference type="InterPro" id="IPR039421">
    <property type="entry name" value="Type_1_exporter"/>
</dbReference>
<dbReference type="AlphaFoldDB" id="A0A9D1DDG0"/>
<dbReference type="EMBL" id="DVGY01000045">
    <property type="protein sequence ID" value="HIR40545.1"/>
    <property type="molecule type" value="Genomic_DNA"/>
</dbReference>
<comment type="caution">
    <text evidence="12">The sequence shown here is derived from an EMBL/GenBank/DDBJ whole genome shotgun (WGS) entry which is preliminary data.</text>
</comment>
<comment type="subcellular location">
    <subcellularLocation>
        <location evidence="1">Cell membrane</location>
        <topology evidence="1">Multi-pass membrane protein</topology>
    </subcellularLocation>
</comment>
<accession>A0A9D1DDG0</accession>
<dbReference type="PROSITE" id="PS50929">
    <property type="entry name" value="ABC_TM1F"/>
    <property type="match status" value="1"/>
</dbReference>
<keyword evidence="7 9" id="KW-1133">Transmembrane helix</keyword>
<evidence type="ECO:0000259" key="11">
    <source>
        <dbReference type="PROSITE" id="PS50929"/>
    </source>
</evidence>
<evidence type="ECO:0000256" key="5">
    <source>
        <dbReference type="ARBA" id="ARBA00022741"/>
    </source>
</evidence>
<dbReference type="GO" id="GO:0016887">
    <property type="term" value="F:ATP hydrolysis activity"/>
    <property type="evidence" value="ECO:0007669"/>
    <property type="project" value="InterPro"/>
</dbReference>
<evidence type="ECO:0000256" key="4">
    <source>
        <dbReference type="ARBA" id="ARBA00022692"/>
    </source>
</evidence>
<dbReference type="PROSITE" id="PS00211">
    <property type="entry name" value="ABC_TRANSPORTER_1"/>
    <property type="match status" value="1"/>
</dbReference>
<evidence type="ECO:0000313" key="13">
    <source>
        <dbReference type="Proteomes" id="UP000886749"/>
    </source>
</evidence>
<dbReference type="GO" id="GO:0005886">
    <property type="term" value="C:plasma membrane"/>
    <property type="evidence" value="ECO:0007669"/>
    <property type="project" value="UniProtKB-SubCell"/>
</dbReference>
<name>A0A9D1DDG0_9FIRM</name>
<dbReference type="PANTHER" id="PTHR43394">
    <property type="entry name" value="ATP-DEPENDENT PERMEASE MDL1, MITOCHONDRIAL"/>
    <property type="match status" value="1"/>
</dbReference>
<dbReference type="InterPro" id="IPR017871">
    <property type="entry name" value="ABC_transporter-like_CS"/>
</dbReference>
<evidence type="ECO:0000313" key="12">
    <source>
        <dbReference type="EMBL" id="HIR40545.1"/>
    </source>
</evidence>
<dbReference type="Pfam" id="PF00664">
    <property type="entry name" value="ABC_membrane"/>
    <property type="match status" value="1"/>
</dbReference>
<dbReference type="GO" id="GO:0015421">
    <property type="term" value="F:ABC-type oligopeptide transporter activity"/>
    <property type="evidence" value="ECO:0007669"/>
    <property type="project" value="TreeGrafter"/>
</dbReference>
<feature type="transmembrane region" description="Helical" evidence="9">
    <location>
        <begin position="274"/>
        <end position="295"/>
    </location>
</feature>
<feature type="transmembrane region" description="Helical" evidence="9">
    <location>
        <begin position="157"/>
        <end position="180"/>
    </location>
</feature>
<organism evidence="12 13">
    <name type="scientific">Candidatus Egerieicola pullicola</name>
    <dbReference type="NCBI Taxonomy" id="2840775"/>
    <lineage>
        <taxon>Bacteria</taxon>
        <taxon>Bacillati</taxon>
        <taxon>Bacillota</taxon>
        <taxon>Clostridia</taxon>
        <taxon>Eubacteriales</taxon>
        <taxon>Oscillospiraceae</taxon>
        <taxon>Oscillospiraceae incertae sedis</taxon>
        <taxon>Candidatus Egerieicola</taxon>
    </lineage>
</organism>
<keyword evidence="2" id="KW-0813">Transport</keyword>
<evidence type="ECO:0000256" key="7">
    <source>
        <dbReference type="ARBA" id="ARBA00022989"/>
    </source>
</evidence>
<evidence type="ECO:0000256" key="9">
    <source>
        <dbReference type="SAM" id="Phobius"/>
    </source>
</evidence>
<dbReference type="InterPro" id="IPR027417">
    <property type="entry name" value="P-loop_NTPase"/>
</dbReference>
<dbReference type="GO" id="GO:0005524">
    <property type="term" value="F:ATP binding"/>
    <property type="evidence" value="ECO:0007669"/>
    <property type="project" value="UniProtKB-KW"/>
</dbReference>
<sequence>MLKAIWRYTKVFKGVKMPWILLLIFVALSVVNTNVEVESVTLTASIIDGTQNSVNTDLLVRYVVYIVLSGLLTIATTYISGLAYQKINMGVRLRMWNKMMRLPTRFYDGDNANGLVTRITTDADSACYFFQVIIGIGTTIYAGIVAFIQLYNYQPSMAFASLGILPLMAGVALLYGWLTYRTGAETRNRLAKTMSYLAERVTGMRLIKSFSTQEEENKKADHLFRKQCSADIKLSLTSMVQYAGMELIGCISIVIAFGYGGYLVSTGEMSIGKLIGFYSLSSLLSVRVVALLTYFSTLAQNAGIMQKIGAVLELPDEKSEGHEMDVEDADIHVDHVDFAYGTQPVLKDLTVTIPKGKVTAIIGTNGAGKTTLFKLLERMYVPSSGVIQFGDTNIEEFSLSSWRKSFAIVAQDKPLLSGTVRENILYGVERKVSEEELVKVAKMANAYDFIMETPGGFDAQVGPGGSNFSGGQQQCIVIARAMMRNPDYLLLDEATSNLDVKSEQLVTAALQNLMKGRTTILIAHNHSATQFADQVIVMRGGKIEDCGTPEELLERSKYYQTFARKGDKAS</sequence>
<feature type="domain" description="ABC transporter" evidence="10">
    <location>
        <begin position="331"/>
        <end position="565"/>
    </location>
</feature>
<dbReference type="PROSITE" id="PS50893">
    <property type="entry name" value="ABC_TRANSPORTER_2"/>
    <property type="match status" value="1"/>
</dbReference>
<feature type="transmembrane region" description="Helical" evidence="9">
    <location>
        <begin position="242"/>
        <end position="262"/>
    </location>
</feature>
<evidence type="ECO:0000256" key="1">
    <source>
        <dbReference type="ARBA" id="ARBA00004651"/>
    </source>
</evidence>
<dbReference type="InterPro" id="IPR003593">
    <property type="entry name" value="AAA+_ATPase"/>
</dbReference>
<keyword evidence="8 9" id="KW-0472">Membrane</keyword>
<dbReference type="InterPro" id="IPR003439">
    <property type="entry name" value="ABC_transporter-like_ATP-bd"/>
</dbReference>
<reference evidence="12" key="2">
    <citation type="journal article" date="2021" name="PeerJ">
        <title>Extensive microbial diversity within the chicken gut microbiome revealed by metagenomics and culture.</title>
        <authorList>
            <person name="Gilroy R."/>
            <person name="Ravi A."/>
            <person name="Getino M."/>
            <person name="Pursley I."/>
            <person name="Horton D.L."/>
            <person name="Alikhan N.F."/>
            <person name="Baker D."/>
            <person name="Gharbi K."/>
            <person name="Hall N."/>
            <person name="Watson M."/>
            <person name="Adriaenssens E.M."/>
            <person name="Foster-Nyarko E."/>
            <person name="Jarju S."/>
            <person name="Secka A."/>
            <person name="Antonio M."/>
            <person name="Oren A."/>
            <person name="Chaudhuri R.R."/>
            <person name="La Ragione R."/>
            <person name="Hildebrand F."/>
            <person name="Pallen M.J."/>
        </authorList>
    </citation>
    <scope>NUCLEOTIDE SEQUENCE</scope>
    <source>
        <strain evidence="12">CHK184-25365</strain>
    </source>
</reference>
<protein>
    <submittedName>
        <fullName evidence="12">ABC transporter ATP-binding protein</fullName>
    </submittedName>
</protein>
<feature type="transmembrane region" description="Helical" evidence="9">
    <location>
        <begin position="63"/>
        <end position="84"/>
    </location>
</feature>